<keyword evidence="4" id="KW-1185">Reference proteome</keyword>
<name>A0ABU5AFS9_9HYPH</name>
<evidence type="ECO:0000256" key="1">
    <source>
        <dbReference type="SAM" id="SignalP"/>
    </source>
</evidence>
<dbReference type="Pfam" id="PF10077">
    <property type="entry name" value="DUF2314"/>
    <property type="match status" value="1"/>
</dbReference>
<dbReference type="EMBL" id="JAVIIP010000001">
    <property type="protein sequence ID" value="MDX8536141.1"/>
    <property type="molecule type" value="Genomic_DNA"/>
</dbReference>
<comment type="caution">
    <text evidence="3">The sequence shown here is derived from an EMBL/GenBank/DDBJ whole genome shotgun (WGS) entry which is preliminary data.</text>
</comment>
<proteinExistence type="predicted"/>
<feature type="signal peptide" evidence="1">
    <location>
        <begin position="1"/>
        <end position="22"/>
    </location>
</feature>
<sequence>MKVLVRAVLSLMLAFAPAHVQAQGDDKTVMVRSDDPEMTAAIEQARASLDDFLALSEAPPPGTDKFKLKVMIVDGDATEHFWVIPFKRTTTGFAGILANEPEIVQNVVYGQYIEFSRDDVSDWGYIRDGHQVGSYTVCVMLKKMSEQDADDLRSNYGFDC</sequence>
<keyword evidence="1" id="KW-0732">Signal</keyword>
<dbReference type="Proteomes" id="UP001276564">
    <property type="component" value="Unassembled WGS sequence"/>
</dbReference>
<protein>
    <submittedName>
        <fullName evidence="3">DUF2314 domain-containing protein</fullName>
    </submittedName>
</protein>
<gene>
    <name evidence="3" type="ORF">RFM23_00735</name>
</gene>
<reference evidence="3 4" key="1">
    <citation type="submission" date="2023-08" db="EMBL/GenBank/DDBJ databases">
        <title>Implementing the SeqCode for naming new Mesorhizobium species isolated from Vachellia karroo root nodules.</title>
        <authorList>
            <person name="Van Lill M."/>
        </authorList>
    </citation>
    <scope>NUCLEOTIDE SEQUENCE [LARGE SCALE GENOMIC DNA]</scope>
    <source>
        <strain evidence="3 4">VK4B</strain>
    </source>
</reference>
<organism evidence="3 4">
    <name type="scientific">Mesorhizobium abyssinicae</name>
    <dbReference type="NCBI Taxonomy" id="1209958"/>
    <lineage>
        <taxon>Bacteria</taxon>
        <taxon>Pseudomonadati</taxon>
        <taxon>Pseudomonadota</taxon>
        <taxon>Alphaproteobacteria</taxon>
        <taxon>Hyphomicrobiales</taxon>
        <taxon>Phyllobacteriaceae</taxon>
        <taxon>Mesorhizobium</taxon>
    </lineage>
</organism>
<dbReference type="RefSeq" id="WP_292350432.1">
    <property type="nucleotide sequence ID" value="NZ_JAVIIP010000001.1"/>
</dbReference>
<feature type="domain" description="DUF2314" evidence="2">
    <location>
        <begin position="35"/>
        <end position="159"/>
    </location>
</feature>
<evidence type="ECO:0000259" key="2">
    <source>
        <dbReference type="Pfam" id="PF10077"/>
    </source>
</evidence>
<evidence type="ECO:0000313" key="4">
    <source>
        <dbReference type="Proteomes" id="UP001276564"/>
    </source>
</evidence>
<evidence type="ECO:0000313" key="3">
    <source>
        <dbReference type="EMBL" id="MDX8536141.1"/>
    </source>
</evidence>
<dbReference type="InterPro" id="IPR018756">
    <property type="entry name" value="DUF2314"/>
</dbReference>
<feature type="chain" id="PRO_5046944602" evidence="1">
    <location>
        <begin position="23"/>
        <end position="160"/>
    </location>
</feature>
<accession>A0ABU5AFS9</accession>